<dbReference type="Pfam" id="PF08447">
    <property type="entry name" value="PAS_3"/>
    <property type="match status" value="1"/>
</dbReference>
<evidence type="ECO:0000313" key="14">
    <source>
        <dbReference type="EMBL" id="SHF77913.1"/>
    </source>
</evidence>
<comment type="catalytic activity">
    <reaction evidence="1">
        <text>ATP + protein L-histidine = ADP + protein N-phospho-L-histidine.</text>
        <dbReference type="EC" id="2.7.13.3"/>
    </reaction>
</comment>
<keyword evidence="3" id="KW-0597">Phosphoprotein</keyword>
<dbReference type="Gene3D" id="3.30.565.10">
    <property type="entry name" value="Histidine kinase-like ATPase, C-terminal domain"/>
    <property type="match status" value="1"/>
</dbReference>
<dbReference type="SUPFAM" id="SSF55785">
    <property type="entry name" value="PYP-like sensor domain (PAS domain)"/>
    <property type="match status" value="2"/>
</dbReference>
<dbReference type="InterPro" id="IPR036890">
    <property type="entry name" value="HATPase_C_sf"/>
</dbReference>
<dbReference type="SUPFAM" id="SSF55874">
    <property type="entry name" value="ATPase domain of HSP90 chaperone/DNA topoisomerase II/histidine kinase"/>
    <property type="match status" value="1"/>
</dbReference>
<evidence type="ECO:0000256" key="9">
    <source>
        <dbReference type="ARBA" id="ARBA00022777"/>
    </source>
</evidence>
<dbReference type="InterPro" id="IPR000700">
    <property type="entry name" value="PAS-assoc_C"/>
</dbReference>
<evidence type="ECO:0000259" key="13">
    <source>
        <dbReference type="PROSITE" id="PS50113"/>
    </source>
</evidence>
<evidence type="ECO:0000256" key="4">
    <source>
        <dbReference type="ARBA" id="ARBA00022630"/>
    </source>
</evidence>
<dbReference type="RefSeq" id="WP_143155492.1">
    <property type="nucleotide sequence ID" value="NZ_FQUE01000012.1"/>
</dbReference>
<dbReference type="PROSITE" id="PS50113">
    <property type="entry name" value="PAC"/>
    <property type="match status" value="1"/>
</dbReference>
<evidence type="ECO:0000256" key="5">
    <source>
        <dbReference type="ARBA" id="ARBA00022643"/>
    </source>
</evidence>
<keyword evidence="6" id="KW-0808">Transferase</keyword>
<name>A0A1M5EF42_LOKAT</name>
<sequence length="464" mass="50885">MSQTSRPATGANAVLHDLPTAALKAAVQAANIGVWHWDLTSNIIDYSDLARCILGLPRSGPVTTETVRALTHPEDLPRTREIARRALDPDVRGSEVYSYRIIRPDTGETRWIQAHGLAEFGLVNGVQAALTYSGSIQDVTESRVLRQALEDQSARLQLAIEAGDLAVWDLDIASDTISPSPEMNRLFGFPSDATPSAEDFRRLYAPGEEDRLKEVSAAQMADGGTKVQSEVRYVLRDGRERTFLLRADIQPKEPPFTRAIGVLIDVTDRVRREQQVTTIALEMRHRLKNAFAVISAIASRSWPASDKNEGLKWFKGRLQAISAATDLMFRINAEALLVADLADRIIAPYRHPDHDPITLEGPDISVPPALATPLAMALHELATNAVKYGALSVPEGKVTIRWEVPPDGSIRIVWQEMGGPPVKAPAQSGFGSTLLGSALFPPPHRVEHNFSPDGVRYSIEVRTD</sequence>
<dbReference type="InterPro" id="IPR000014">
    <property type="entry name" value="PAS"/>
</dbReference>
<dbReference type="SMART" id="SM00091">
    <property type="entry name" value="PAS"/>
    <property type="match status" value="2"/>
</dbReference>
<evidence type="ECO:0000256" key="10">
    <source>
        <dbReference type="ARBA" id="ARBA00022840"/>
    </source>
</evidence>
<keyword evidence="5" id="KW-0288">FMN</keyword>
<proteinExistence type="predicted"/>
<protein>
    <recommendedName>
        <fullName evidence="2">histidine kinase</fullName>
        <ecNumber evidence="2">2.7.13.3</ecNumber>
    </recommendedName>
</protein>
<evidence type="ECO:0000256" key="6">
    <source>
        <dbReference type="ARBA" id="ARBA00022679"/>
    </source>
</evidence>
<dbReference type="SMART" id="SM00911">
    <property type="entry name" value="HWE_HK"/>
    <property type="match status" value="1"/>
</dbReference>
<evidence type="ECO:0000259" key="12">
    <source>
        <dbReference type="PROSITE" id="PS50112"/>
    </source>
</evidence>
<keyword evidence="10" id="KW-0067">ATP-binding</keyword>
<evidence type="ECO:0000256" key="3">
    <source>
        <dbReference type="ARBA" id="ARBA00022553"/>
    </source>
</evidence>
<dbReference type="PANTHER" id="PTHR41523">
    <property type="entry name" value="TWO-COMPONENT SYSTEM SENSOR PROTEIN"/>
    <property type="match status" value="1"/>
</dbReference>
<dbReference type="InterPro" id="IPR013655">
    <property type="entry name" value="PAS_fold_3"/>
</dbReference>
<gene>
    <name evidence="14" type="ORF">SAMN05444339_11272</name>
</gene>
<evidence type="ECO:0000256" key="1">
    <source>
        <dbReference type="ARBA" id="ARBA00000085"/>
    </source>
</evidence>
<organism evidence="14 15">
    <name type="scientific">Loktanella atrilutea</name>
    <dbReference type="NCBI Taxonomy" id="366533"/>
    <lineage>
        <taxon>Bacteria</taxon>
        <taxon>Pseudomonadati</taxon>
        <taxon>Pseudomonadota</taxon>
        <taxon>Alphaproteobacteria</taxon>
        <taxon>Rhodobacterales</taxon>
        <taxon>Roseobacteraceae</taxon>
        <taxon>Loktanella</taxon>
    </lineage>
</organism>
<dbReference type="AlphaFoldDB" id="A0A1M5EF42"/>
<evidence type="ECO:0000256" key="2">
    <source>
        <dbReference type="ARBA" id="ARBA00012438"/>
    </source>
</evidence>
<keyword evidence="7" id="KW-0677">Repeat</keyword>
<evidence type="ECO:0000256" key="11">
    <source>
        <dbReference type="ARBA" id="ARBA00023026"/>
    </source>
</evidence>
<accession>A0A1M5EF42</accession>
<dbReference type="InterPro" id="IPR035965">
    <property type="entry name" value="PAS-like_dom_sf"/>
</dbReference>
<dbReference type="Gene3D" id="2.10.70.100">
    <property type="match status" value="1"/>
</dbReference>
<keyword evidence="4" id="KW-0285">Flavoprotein</keyword>
<dbReference type="NCBIfam" id="TIGR00229">
    <property type="entry name" value="sensory_box"/>
    <property type="match status" value="1"/>
</dbReference>
<dbReference type="EMBL" id="FQUE01000012">
    <property type="protein sequence ID" value="SHF77913.1"/>
    <property type="molecule type" value="Genomic_DNA"/>
</dbReference>
<dbReference type="PROSITE" id="PS50112">
    <property type="entry name" value="PAS"/>
    <property type="match status" value="1"/>
</dbReference>
<reference evidence="15" key="1">
    <citation type="submission" date="2016-11" db="EMBL/GenBank/DDBJ databases">
        <authorList>
            <person name="Varghese N."/>
            <person name="Submissions S."/>
        </authorList>
    </citation>
    <scope>NUCLEOTIDE SEQUENCE [LARGE SCALE GENOMIC DNA]</scope>
    <source>
        <strain evidence="15">DSM 29326</strain>
    </source>
</reference>
<dbReference type="CDD" id="cd00130">
    <property type="entry name" value="PAS"/>
    <property type="match status" value="1"/>
</dbReference>
<keyword evidence="15" id="KW-1185">Reference proteome</keyword>
<dbReference type="PANTHER" id="PTHR41523:SF7">
    <property type="entry name" value="HISTIDINE KINASE"/>
    <property type="match status" value="1"/>
</dbReference>
<dbReference type="Gene3D" id="3.30.450.20">
    <property type="entry name" value="PAS domain"/>
    <property type="match status" value="2"/>
</dbReference>
<keyword evidence="11" id="KW-0843">Virulence</keyword>
<feature type="domain" description="PAS" evidence="12">
    <location>
        <begin position="19"/>
        <end position="90"/>
    </location>
</feature>
<evidence type="ECO:0000313" key="15">
    <source>
        <dbReference type="Proteomes" id="UP000183987"/>
    </source>
</evidence>
<dbReference type="STRING" id="366533.SAMN05444339_11272"/>
<dbReference type="Proteomes" id="UP000183987">
    <property type="component" value="Unassembled WGS sequence"/>
</dbReference>
<dbReference type="GO" id="GO:0005524">
    <property type="term" value="F:ATP binding"/>
    <property type="evidence" value="ECO:0007669"/>
    <property type="project" value="UniProtKB-KW"/>
</dbReference>
<dbReference type="EC" id="2.7.13.3" evidence="2"/>
<keyword evidence="8" id="KW-0547">Nucleotide-binding</keyword>
<keyword evidence="9" id="KW-0418">Kinase</keyword>
<evidence type="ECO:0000256" key="7">
    <source>
        <dbReference type="ARBA" id="ARBA00022737"/>
    </source>
</evidence>
<dbReference type="OrthoDB" id="9816309at2"/>
<dbReference type="GO" id="GO:0004673">
    <property type="term" value="F:protein histidine kinase activity"/>
    <property type="evidence" value="ECO:0007669"/>
    <property type="project" value="UniProtKB-EC"/>
</dbReference>
<feature type="domain" description="PAC" evidence="13">
    <location>
        <begin position="95"/>
        <end position="151"/>
    </location>
</feature>
<evidence type="ECO:0000256" key="8">
    <source>
        <dbReference type="ARBA" id="ARBA00022741"/>
    </source>
</evidence>
<dbReference type="InterPro" id="IPR011102">
    <property type="entry name" value="Sig_transdc_His_kinase_HWE"/>
</dbReference>
<dbReference type="Pfam" id="PF07536">
    <property type="entry name" value="HWE_HK"/>
    <property type="match status" value="1"/>
</dbReference>